<sequence length="201" mass="22374">MDVERFWQVVGQARAAAGGEADRAVTEGRSSAVAEALVTELMRLPLAEIAVFGRLLDEICDRANRWNLCAACWLIEYGFLSDDGFSSFRAGLIRLGRAAFDQAVLDPDSLAAHPAVREVSVGDGDRWIGDEQLLFAAAKAYENVSGDADAFWEAVESAQHVTVVPARDPLAEDRWDLRDRSEWRRRLPELDALFASRRRRP</sequence>
<dbReference type="Pfam" id="PF14024">
    <property type="entry name" value="DUF4240"/>
    <property type="match status" value="1"/>
</dbReference>
<reference evidence="3" key="1">
    <citation type="journal article" date="2021" name="Int. J. Syst. Evol. Microbiol.">
        <title>Actinocatenispora comari sp. nov., an endophytic actinomycete isolated from aerial parts of Comarum salesowianum.</title>
        <authorList>
            <person name="Oyunbileg N."/>
            <person name="Iizaka Y."/>
            <person name="Hamada M."/>
            <person name="Davaapurev B.O."/>
            <person name="Fukumoto A."/>
            <person name="Tsetseg B."/>
            <person name="Kato F."/>
            <person name="Tamura T."/>
            <person name="Batkhuu J."/>
            <person name="Anzai Y."/>
        </authorList>
    </citation>
    <scope>NUCLEOTIDE SEQUENCE [LARGE SCALE GENOMIC DNA]</scope>
    <source>
        <strain evidence="3">NUM-2625</strain>
    </source>
</reference>
<proteinExistence type="predicted"/>
<dbReference type="AlphaFoldDB" id="A0A8J4ERD1"/>
<evidence type="ECO:0000259" key="1">
    <source>
        <dbReference type="Pfam" id="PF14024"/>
    </source>
</evidence>
<evidence type="ECO:0000313" key="2">
    <source>
        <dbReference type="EMBL" id="GIL30729.1"/>
    </source>
</evidence>
<dbReference type="EMBL" id="BOPO01000126">
    <property type="protein sequence ID" value="GIL30729.1"/>
    <property type="molecule type" value="Genomic_DNA"/>
</dbReference>
<protein>
    <recommendedName>
        <fullName evidence="1">DUF4240 domain-containing protein</fullName>
    </recommendedName>
</protein>
<name>A0A8J4ERD1_9ACTN</name>
<comment type="caution">
    <text evidence="2">The sequence shown here is derived from an EMBL/GenBank/DDBJ whole genome shotgun (WGS) entry which is preliminary data.</text>
</comment>
<feature type="domain" description="DUF4240" evidence="1">
    <location>
        <begin position="1"/>
        <end position="142"/>
    </location>
</feature>
<dbReference type="InterPro" id="IPR025334">
    <property type="entry name" value="DUF4240"/>
</dbReference>
<dbReference type="RefSeq" id="WP_207128327.1">
    <property type="nucleotide sequence ID" value="NZ_BOPO01000126.1"/>
</dbReference>
<organism evidence="2 3">
    <name type="scientific">Actinocatenispora comari</name>
    <dbReference type="NCBI Taxonomy" id="2807577"/>
    <lineage>
        <taxon>Bacteria</taxon>
        <taxon>Bacillati</taxon>
        <taxon>Actinomycetota</taxon>
        <taxon>Actinomycetes</taxon>
        <taxon>Micromonosporales</taxon>
        <taxon>Micromonosporaceae</taxon>
        <taxon>Actinocatenispora</taxon>
    </lineage>
</organism>
<evidence type="ECO:0000313" key="3">
    <source>
        <dbReference type="Proteomes" id="UP000614996"/>
    </source>
</evidence>
<accession>A0A8J4ERD1</accession>
<dbReference type="Proteomes" id="UP000614996">
    <property type="component" value="Unassembled WGS sequence"/>
</dbReference>
<keyword evidence="3" id="KW-1185">Reference proteome</keyword>
<gene>
    <name evidence="2" type="ORF">NUM_59830</name>
</gene>